<dbReference type="InterPro" id="IPR017926">
    <property type="entry name" value="GATASE"/>
</dbReference>
<dbReference type="Gene3D" id="3.40.50.880">
    <property type="match status" value="1"/>
</dbReference>
<evidence type="ECO:0000259" key="10">
    <source>
        <dbReference type="Pfam" id="PF00117"/>
    </source>
</evidence>
<evidence type="ECO:0000256" key="6">
    <source>
        <dbReference type="ARBA" id="ARBA00022840"/>
    </source>
</evidence>
<keyword evidence="8" id="KW-0665">Pyrimidine biosynthesis</keyword>
<sequence length="239" mass="25647">MTHTARIALVGDRSPQVRSHARIPALLDALRDRDGLDLDAYWIPTEEAETAESGGVEGFDAVWVLPGSPYRSEAGVLAAIGTARKKGIPFLGTCGGFQHALLEYARDVCGLGEVVHAENTARSSTEEALIVPLACSLVGHEAAVLVTPGSQAGQLIGTERTLERYHCNYGPNPRYLDTLRRHGLRFTGTDEAGDVRIAELPEHPFFLATLFQPELHGDGTRPHPIIRGLASAAVRQAAA</sequence>
<proteinExistence type="inferred from homology"/>
<dbReference type="NCBIfam" id="NF004836">
    <property type="entry name" value="PRK06186.1"/>
    <property type="match status" value="1"/>
</dbReference>
<evidence type="ECO:0000256" key="1">
    <source>
        <dbReference type="ARBA" id="ARBA00005171"/>
    </source>
</evidence>
<comment type="caution">
    <text evidence="11">The sequence shown here is derived from an EMBL/GenBank/DDBJ whole genome shotgun (WGS) entry which is preliminary data.</text>
</comment>
<reference evidence="11 12" key="1">
    <citation type="submission" date="2022-06" db="EMBL/GenBank/DDBJ databases">
        <title>Draft genome sequence of type strain Streptomyces rubrisoli DSM 42083.</title>
        <authorList>
            <person name="Duangmal K."/>
            <person name="Klaysubun C."/>
        </authorList>
    </citation>
    <scope>NUCLEOTIDE SEQUENCE [LARGE SCALE GENOMIC DNA]</scope>
    <source>
        <strain evidence="11 12">DSM 42083</strain>
    </source>
</reference>
<keyword evidence="12" id="KW-1185">Reference proteome</keyword>
<evidence type="ECO:0000256" key="3">
    <source>
        <dbReference type="ARBA" id="ARBA00012291"/>
    </source>
</evidence>
<dbReference type="EMBL" id="JANFNH010000001">
    <property type="protein sequence ID" value="MCQ4041003.1"/>
    <property type="molecule type" value="Genomic_DNA"/>
</dbReference>
<evidence type="ECO:0000256" key="8">
    <source>
        <dbReference type="ARBA" id="ARBA00022975"/>
    </source>
</evidence>
<keyword evidence="7" id="KW-0315">Glutamine amidotransferase</keyword>
<evidence type="ECO:0000256" key="9">
    <source>
        <dbReference type="ARBA" id="ARBA00047781"/>
    </source>
</evidence>
<dbReference type="EC" id="6.3.4.2" evidence="3"/>
<keyword evidence="5" id="KW-0547">Nucleotide-binding</keyword>
<protein>
    <recommendedName>
        <fullName evidence="3">CTP synthase (glutamine hydrolyzing)</fullName>
        <ecNumber evidence="3">6.3.4.2</ecNumber>
    </recommendedName>
</protein>
<dbReference type="Pfam" id="PF00117">
    <property type="entry name" value="GATase"/>
    <property type="match status" value="1"/>
</dbReference>
<evidence type="ECO:0000256" key="7">
    <source>
        <dbReference type="ARBA" id="ARBA00022962"/>
    </source>
</evidence>
<evidence type="ECO:0000256" key="5">
    <source>
        <dbReference type="ARBA" id="ARBA00022741"/>
    </source>
</evidence>
<evidence type="ECO:0000256" key="4">
    <source>
        <dbReference type="ARBA" id="ARBA00022598"/>
    </source>
</evidence>
<dbReference type="PANTHER" id="PTHR11550">
    <property type="entry name" value="CTP SYNTHASE"/>
    <property type="match status" value="1"/>
</dbReference>
<dbReference type="PANTHER" id="PTHR11550:SF0">
    <property type="entry name" value="CTP SYNTHASE-RELATED"/>
    <property type="match status" value="1"/>
</dbReference>
<dbReference type="SUPFAM" id="SSF52317">
    <property type="entry name" value="Class I glutamine amidotransferase-like"/>
    <property type="match status" value="1"/>
</dbReference>
<keyword evidence="6" id="KW-0067">ATP-binding</keyword>
<comment type="similarity">
    <text evidence="2">Belongs to the CTP synthase family.</text>
</comment>
<dbReference type="InterPro" id="IPR004468">
    <property type="entry name" value="CTP_synthase"/>
</dbReference>
<dbReference type="Proteomes" id="UP001206206">
    <property type="component" value="Unassembled WGS sequence"/>
</dbReference>
<dbReference type="RefSeq" id="WP_255924937.1">
    <property type="nucleotide sequence ID" value="NZ_JANFNH010000001.1"/>
</dbReference>
<organism evidence="11 12">
    <name type="scientific">Streptantibioticus rubrisoli</name>
    <dbReference type="NCBI Taxonomy" id="1387313"/>
    <lineage>
        <taxon>Bacteria</taxon>
        <taxon>Bacillati</taxon>
        <taxon>Actinomycetota</taxon>
        <taxon>Actinomycetes</taxon>
        <taxon>Kitasatosporales</taxon>
        <taxon>Streptomycetaceae</taxon>
        <taxon>Streptantibioticus</taxon>
    </lineage>
</organism>
<dbReference type="InterPro" id="IPR029062">
    <property type="entry name" value="Class_I_gatase-like"/>
</dbReference>
<gene>
    <name evidence="11" type="ORF">NON19_02920</name>
</gene>
<comment type="catalytic activity">
    <reaction evidence="9">
        <text>UTP + L-glutamine + ATP + H2O = CTP + L-glutamate + ADP + phosphate + 2 H(+)</text>
        <dbReference type="Rhea" id="RHEA:26426"/>
        <dbReference type="ChEBI" id="CHEBI:15377"/>
        <dbReference type="ChEBI" id="CHEBI:15378"/>
        <dbReference type="ChEBI" id="CHEBI:29985"/>
        <dbReference type="ChEBI" id="CHEBI:30616"/>
        <dbReference type="ChEBI" id="CHEBI:37563"/>
        <dbReference type="ChEBI" id="CHEBI:43474"/>
        <dbReference type="ChEBI" id="CHEBI:46398"/>
        <dbReference type="ChEBI" id="CHEBI:58359"/>
        <dbReference type="ChEBI" id="CHEBI:456216"/>
        <dbReference type="EC" id="6.3.4.2"/>
    </reaction>
</comment>
<keyword evidence="4" id="KW-0436">Ligase</keyword>
<evidence type="ECO:0000256" key="2">
    <source>
        <dbReference type="ARBA" id="ARBA00007533"/>
    </source>
</evidence>
<comment type="pathway">
    <text evidence="1">Pyrimidine metabolism; CTP biosynthesis via de novo pathway; CTP from UDP: step 2/2.</text>
</comment>
<accession>A0ABT1P6J4</accession>
<evidence type="ECO:0000313" key="12">
    <source>
        <dbReference type="Proteomes" id="UP001206206"/>
    </source>
</evidence>
<feature type="domain" description="Glutamine amidotransferase" evidence="10">
    <location>
        <begin position="26"/>
        <end position="147"/>
    </location>
</feature>
<name>A0ABT1P6J4_9ACTN</name>
<evidence type="ECO:0000313" key="11">
    <source>
        <dbReference type="EMBL" id="MCQ4041003.1"/>
    </source>
</evidence>